<keyword evidence="2" id="KW-1185">Reference proteome</keyword>
<evidence type="ECO:0000313" key="2">
    <source>
        <dbReference type="Proteomes" id="UP000187283"/>
    </source>
</evidence>
<organism evidence="1 2">
    <name type="scientific">Smittium culicis</name>
    <dbReference type="NCBI Taxonomy" id="133412"/>
    <lineage>
        <taxon>Eukaryota</taxon>
        <taxon>Fungi</taxon>
        <taxon>Fungi incertae sedis</taxon>
        <taxon>Zoopagomycota</taxon>
        <taxon>Kickxellomycotina</taxon>
        <taxon>Harpellomycetes</taxon>
        <taxon>Harpellales</taxon>
        <taxon>Legeriomycetaceae</taxon>
        <taxon>Smittium</taxon>
    </lineage>
</organism>
<comment type="caution">
    <text evidence="1">The sequence shown here is derived from an EMBL/GenBank/DDBJ whole genome shotgun (WGS) entry which is preliminary data.</text>
</comment>
<proteinExistence type="predicted"/>
<dbReference type="OrthoDB" id="5592171at2759"/>
<sequence>MGHNTVQLSSNNLKNNNASIKKKINIKDDLLTTFGLQGVYDKYAYPYILPLNSDKKLAKDIPSIQKAYYSDITGNIKYEPNTMLRDLVFMPPKNDFNNLPPVSRQTIANAFRFRPGPVNDVCAYILFIFIKISVPHNS</sequence>
<dbReference type="Proteomes" id="UP000187283">
    <property type="component" value="Unassembled WGS sequence"/>
</dbReference>
<reference evidence="1 2" key="1">
    <citation type="submission" date="2017-01" db="EMBL/GenBank/DDBJ databases">
        <authorList>
            <person name="Mah S.A."/>
            <person name="Swanson W.J."/>
            <person name="Moy G.W."/>
            <person name="Vacquier V.D."/>
        </authorList>
    </citation>
    <scope>NUCLEOTIDE SEQUENCE [LARGE SCALE GENOMIC DNA]</scope>
    <source>
        <strain evidence="1 2">GSMNP</strain>
    </source>
</reference>
<dbReference type="AlphaFoldDB" id="A0A1R1YDB0"/>
<gene>
    <name evidence="1" type="ORF">AYI70_g1268</name>
</gene>
<evidence type="ECO:0000313" key="1">
    <source>
        <dbReference type="EMBL" id="OMJ24911.1"/>
    </source>
</evidence>
<accession>A0A1R1YDB0</accession>
<dbReference type="EMBL" id="LSSN01000257">
    <property type="protein sequence ID" value="OMJ24911.1"/>
    <property type="molecule type" value="Genomic_DNA"/>
</dbReference>
<name>A0A1R1YDB0_9FUNG</name>
<protein>
    <submittedName>
        <fullName evidence="1">Uncharacterized protein</fullName>
    </submittedName>
</protein>